<reference evidence="1" key="1">
    <citation type="submission" date="2014-12" db="EMBL/GenBank/DDBJ databases">
        <title>Insight into the proteome of Arion vulgaris.</title>
        <authorList>
            <person name="Aradska J."/>
            <person name="Bulat T."/>
            <person name="Smidak R."/>
            <person name="Sarate P."/>
            <person name="Gangsoo J."/>
            <person name="Sialana F."/>
            <person name="Bilban M."/>
            <person name="Lubec G."/>
        </authorList>
    </citation>
    <scope>NUCLEOTIDE SEQUENCE</scope>
    <source>
        <tissue evidence="1">Skin</tissue>
    </source>
</reference>
<dbReference type="EMBL" id="HACG01051611">
    <property type="protein sequence ID" value="CEK98482.1"/>
    <property type="molecule type" value="Transcribed_RNA"/>
</dbReference>
<sequence>RGALISITVYRSVDKVKDLLEFCGGDMTAPSIWPQLKFVSFMFNSISALDDSLRLLPHVEMIDLSHNSLETCNRF</sequence>
<name>A0A0B7BZY8_9EUPU</name>
<gene>
    <name evidence="1" type="primary">ORF218826</name>
</gene>
<dbReference type="AlphaFoldDB" id="A0A0B7BZY8"/>
<feature type="non-terminal residue" evidence="1">
    <location>
        <position position="75"/>
    </location>
</feature>
<evidence type="ECO:0000313" key="1">
    <source>
        <dbReference type="EMBL" id="CEK98482.1"/>
    </source>
</evidence>
<feature type="non-terminal residue" evidence="1">
    <location>
        <position position="1"/>
    </location>
</feature>
<organism evidence="1">
    <name type="scientific">Arion vulgaris</name>
    <dbReference type="NCBI Taxonomy" id="1028688"/>
    <lineage>
        <taxon>Eukaryota</taxon>
        <taxon>Metazoa</taxon>
        <taxon>Spiralia</taxon>
        <taxon>Lophotrochozoa</taxon>
        <taxon>Mollusca</taxon>
        <taxon>Gastropoda</taxon>
        <taxon>Heterobranchia</taxon>
        <taxon>Euthyneura</taxon>
        <taxon>Panpulmonata</taxon>
        <taxon>Eupulmonata</taxon>
        <taxon>Stylommatophora</taxon>
        <taxon>Helicina</taxon>
        <taxon>Arionoidea</taxon>
        <taxon>Arionidae</taxon>
        <taxon>Arion</taxon>
    </lineage>
</organism>
<protein>
    <submittedName>
        <fullName evidence="1">Uncharacterized protein</fullName>
    </submittedName>
</protein>
<proteinExistence type="predicted"/>
<accession>A0A0B7BZY8</accession>
<dbReference type="SUPFAM" id="SSF52058">
    <property type="entry name" value="L domain-like"/>
    <property type="match status" value="1"/>
</dbReference>